<proteinExistence type="predicted"/>
<dbReference type="NCBIfam" id="TIGR00305">
    <property type="entry name" value="putative toxin-antitoxin system toxin component, PIN family"/>
    <property type="match status" value="1"/>
</dbReference>
<keyword evidence="3" id="KW-1185">Reference proteome</keyword>
<dbReference type="InterPro" id="IPR002850">
    <property type="entry name" value="PIN_toxin-like"/>
</dbReference>
<comment type="caution">
    <text evidence="2">The sequence shown here is derived from an EMBL/GenBank/DDBJ whole genome shotgun (WGS) entry which is preliminary data.</text>
</comment>
<feature type="domain" description="PIN" evidence="1">
    <location>
        <begin position="3"/>
        <end position="108"/>
    </location>
</feature>
<evidence type="ECO:0000313" key="3">
    <source>
        <dbReference type="Proteomes" id="UP001500742"/>
    </source>
</evidence>
<organism evidence="2 3">
    <name type="scientific">Mucilaginibacter dorajii</name>
    <dbReference type="NCBI Taxonomy" id="692994"/>
    <lineage>
        <taxon>Bacteria</taxon>
        <taxon>Pseudomonadati</taxon>
        <taxon>Bacteroidota</taxon>
        <taxon>Sphingobacteriia</taxon>
        <taxon>Sphingobacteriales</taxon>
        <taxon>Sphingobacteriaceae</taxon>
        <taxon>Mucilaginibacter</taxon>
    </lineage>
</organism>
<dbReference type="PANTHER" id="PTHR34610">
    <property type="entry name" value="SSL7007 PROTEIN"/>
    <property type="match status" value="1"/>
</dbReference>
<dbReference type="InterPro" id="IPR029060">
    <property type="entry name" value="PIN-like_dom_sf"/>
</dbReference>
<protein>
    <recommendedName>
        <fullName evidence="1">PIN domain-containing protein</fullName>
    </recommendedName>
</protein>
<evidence type="ECO:0000313" key="2">
    <source>
        <dbReference type="EMBL" id="GAA3963444.1"/>
    </source>
</evidence>
<dbReference type="InterPro" id="IPR002716">
    <property type="entry name" value="PIN_dom"/>
</dbReference>
<dbReference type="Proteomes" id="UP001500742">
    <property type="component" value="Unassembled WGS sequence"/>
</dbReference>
<dbReference type="PANTHER" id="PTHR34610:SF3">
    <property type="entry name" value="SSL7007 PROTEIN"/>
    <property type="match status" value="1"/>
</dbReference>
<gene>
    <name evidence="2" type="ORF">GCM10022210_09480</name>
</gene>
<accession>A0ABP7PCQ1</accession>
<dbReference type="SUPFAM" id="SSF88723">
    <property type="entry name" value="PIN domain-like"/>
    <property type="match status" value="1"/>
</dbReference>
<dbReference type="RefSeq" id="WP_259091257.1">
    <property type="nucleotide sequence ID" value="NZ_BAAAZC010000007.1"/>
</dbReference>
<sequence length="133" mass="15367">MIVVLDCNIWVSLALTQQLDFISHLQKSKITIAACQELQIELIEVLLRPKFKKYFTKTYIGQLIQFYKLTTIQFEIIIVTKVVADEKDDYLFALCETANADYFVTGDKLLLREVSYKNTSVISLTAFKIMTNK</sequence>
<dbReference type="EMBL" id="BAAAZC010000007">
    <property type="protein sequence ID" value="GAA3963444.1"/>
    <property type="molecule type" value="Genomic_DNA"/>
</dbReference>
<name>A0ABP7PCQ1_9SPHI</name>
<dbReference type="Pfam" id="PF13470">
    <property type="entry name" value="PIN_3"/>
    <property type="match status" value="1"/>
</dbReference>
<evidence type="ECO:0000259" key="1">
    <source>
        <dbReference type="Pfam" id="PF13470"/>
    </source>
</evidence>
<reference evidence="3" key="1">
    <citation type="journal article" date="2019" name="Int. J. Syst. Evol. Microbiol.">
        <title>The Global Catalogue of Microorganisms (GCM) 10K type strain sequencing project: providing services to taxonomists for standard genome sequencing and annotation.</title>
        <authorList>
            <consortium name="The Broad Institute Genomics Platform"/>
            <consortium name="The Broad Institute Genome Sequencing Center for Infectious Disease"/>
            <person name="Wu L."/>
            <person name="Ma J."/>
        </authorList>
    </citation>
    <scope>NUCLEOTIDE SEQUENCE [LARGE SCALE GENOMIC DNA]</scope>
    <source>
        <strain evidence="3">JCM 16601</strain>
    </source>
</reference>